<dbReference type="InterPro" id="IPR014721">
    <property type="entry name" value="Ribsml_uS5_D2-typ_fold_subgr"/>
</dbReference>
<dbReference type="Pfam" id="PF13541">
    <property type="entry name" value="ChlI"/>
    <property type="match status" value="1"/>
</dbReference>
<keyword evidence="10 11" id="KW-0234">DNA repair</keyword>
<keyword evidence="3 11" id="KW-0227">DNA damage</keyword>
<dbReference type="RefSeq" id="WP_061833169.1">
    <property type="nucleotide sequence ID" value="NZ_LUKE01000001.1"/>
</dbReference>
<dbReference type="GO" id="GO:0008270">
    <property type="term" value="F:zinc ion binding"/>
    <property type="evidence" value="ECO:0007669"/>
    <property type="project" value="UniProtKB-KW"/>
</dbReference>
<comment type="similarity">
    <text evidence="11 13">Belongs to the RecA family. RadA subfamily.</text>
</comment>
<dbReference type="SMART" id="SM00382">
    <property type="entry name" value="AAA"/>
    <property type="match status" value="1"/>
</dbReference>
<keyword evidence="6 13" id="KW-0862">Zinc</keyword>
<dbReference type="InterPro" id="IPR027417">
    <property type="entry name" value="P-loop_NTPase"/>
</dbReference>
<evidence type="ECO:0000313" key="16">
    <source>
        <dbReference type="Proteomes" id="UP000075320"/>
    </source>
</evidence>
<dbReference type="OrthoDB" id="5287913at2"/>
<proteinExistence type="inferred from homology"/>
<evidence type="ECO:0000256" key="11">
    <source>
        <dbReference type="HAMAP-Rule" id="MF_01498"/>
    </source>
</evidence>
<dbReference type="Pfam" id="PF13481">
    <property type="entry name" value="AAA_25"/>
    <property type="match status" value="1"/>
</dbReference>
<accession>A0A150WN45</accession>
<keyword evidence="7 11" id="KW-0067">ATP-binding</keyword>
<dbReference type="SUPFAM" id="SSF54211">
    <property type="entry name" value="Ribosomal protein S5 domain 2-like"/>
    <property type="match status" value="1"/>
</dbReference>
<dbReference type="InterPro" id="IPR020568">
    <property type="entry name" value="Ribosomal_Su5_D2-typ_SF"/>
</dbReference>
<dbReference type="GO" id="GO:0005524">
    <property type="term" value="F:ATP binding"/>
    <property type="evidence" value="ECO:0007669"/>
    <property type="project" value="UniProtKB-UniRule"/>
</dbReference>
<feature type="region of interest" description="Lon-protease-like" evidence="11">
    <location>
        <begin position="359"/>
        <end position="463"/>
    </location>
</feature>
<evidence type="ECO:0000313" key="15">
    <source>
        <dbReference type="EMBL" id="KYG65625.1"/>
    </source>
</evidence>
<evidence type="ECO:0000256" key="9">
    <source>
        <dbReference type="ARBA" id="ARBA00023125"/>
    </source>
</evidence>
<dbReference type="Gene3D" id="3.40.50.300">
    <property type="entry name" value="P-loop containing nucleotide triphosphate hydrolases"/>
    <property type="match status" value="1"/>
</dbReference>
<dbReference type="InterPro" id="IPR041166">
    <property type="entry name" value="Rubredoxin_2"/>
</dbReference>
<keyword evidence="16" id="KW-1185">Reference proteome</keyword>
<comment type="function">
    <text evidence="11">Plays a role in repairing double-strand DNA breaks, probably involving stabilizing or processing branched DNA or blocked replication forks.</text>
</comment>
<keyword evidence="9 11" id="KW-0238">DNA-binding</keyword>
<dbReference type="Pfam" id="PF18073">
    <property type="entry name" value="Zn_ribbon_LapB"/>
    <property type="match status" value="1"/>
</dbReference>
<dbReference type="PANTHER" id="PTHR32472">
    <property type="entry name" value="DNA REPAIR PROTEIN RADA"/>
    <property type="match status" value="1"/>
</dbReference>
<dbReference type="InterPro" id="IPR004504">
    <property type="entry name" value="DNA_repair_RadA"/>
</dbReference>
<feature type="binding site" evidence="11">
    <location>
        <begin position="103"/>
        <end position="110"/>
    </location>
    <ligand>
        <name>ATP</name>
        <dbReference type="ChEBI" id="CHEBI:30616"/>
    </ligand>
</feature>
<organism evidence="15 16">
    <name type="scientific">Bdellovibrio bacteriovorus</name>
    <dbReference type="NCBI Taxonomy" id="959"/>
    <lineage>
        <taxon>Bacteria</taxon>
        <taxon>Pseudomonadati</taxon>
        <taxon>Bdellovibrionota</taxon>
        <taxon>Bdellovibrionia</taxon>
        <taxon>Bdellovibrionales</taxon>
        <taxon>Pseudobdellovibrionaceae</taxon>
        <taxon>Bdellovibrio</taxon>
    </lineage>
</organism>
<dbReference type="Gene3D" id="3.30.230.10">
    <property type="match status" value="1"/>
</dbReference>
<dbReference type="GO" id="GO:0003684">
    <property type="term" value="F:damaged DNA binding"/>
    <property type="evidence" value="ECO:0007669"/>
    <property type="project" value="InterPro"/>
</dbReference>
<evidence type="ECO:0000256" key="10">
    <source>
        <dbReference type="ARBA" id="ARBA00023204"/>
    </source>
</evidence>
<evidence type="ECO:0000256" key="5">
    <source>
        <dbReference type="ARBA" id="ARBA00022801"/>
    </source>
</evidence>
<dbReference type="PANTHER" id="PTHR32472:SF10">
    <property type="entry name" value="DNA REPAIR PROTEIN RADA-LIKE PROTEIN"/>
    <property type="match status" value="1"/>
</dbReference>
<dbReference type="PRINTS" id="PR01874">
    <property type="entry name" value="DNAREPAIRADA"/>
</dbReference>
<evidence type="ECO:0000256" key="8">
    <source>
        <dbReference type="ARBA" id="ARBA00023016"/>
    </source>
</evidence>
<name>A0A150WN45_BDEBC</name>
<comment type="function">
    <text evidence="13">DNA-dependent ATPase involved in processing of recombination intermediates, plays a role in repairing DNA breaks. Stimulates the branch migration of RecA-mediated strand transfer reactions, allowing the 3' invading strand to extend heteroduplex DNA faster. Binds ssDNA in the presence of ADP but not other nucleotides, has ATPase activity that is stimulated by ssDNA and various branched DNA structures, but inhibited by SSB. Does not have RecA's homology-searching function.</text>
</comment>
<feature type="short sequence motif" description="RadA KNRFG motif" evidence="11">
    <location>
        <begin position="260"/>
        <end position="264"/>
    </location>
</feature>
<keyword evidence="5" id="KW-0378">Hydrolase</keyword>
<evidence type="ECO:0000256" key="1">
    <source>
        <dbReference type="ARBA" id="ARBA00022723"/>
    </source>
</evidence>
<dbReference type="GO" id="GO:0140664">
    <property type="term" value="F:ATP-dependent DNA damage sensor activity"/>
    <property type="evidence" value="ECO:0007669"/>
    <property type="project" value="InterPro"/>
</dbReference>
<evidence type="ECO:0000256" key="7">
    <source>
        <dbReference type="ARBA" id="ARBA00022840"/>
    </source>
</evidence>
<evidence type="ECO:0000256" key="13">
    <source>
        <dbReference type="RuleBase" id="RU003555"/>
    </source>
</evidence>
<comment type="caution">
    <text evidence="15">The sequence shown here is derived from an EMBL/GenBank/DDBJ whole genome shotgun (WGS) entry which is preliminary data.</text>
</comment>
<dbReference type="GO" id="GO:0005829">
    <property type="term" value="C:cytosol"/>
    <property type="evidence" value="ECO:0007669"/>
    <property type="project" value="TreeGrafter"/>
</dbReference>
<dbReference type="EMBL" id="LUKE01000001">
    <property type="protein sequence ID" value="KYG65625.1"/>
    <property type="molecule type" value="Genomic_DNA"/>
</dbReference>
<dbReference type="Proteomes" id="UP000075320">
    <property type="component" value="Unassembled WGS sequence"/>
</dbReference>
<reference evidence="15 16" key="1">
    <citation type="submission" date="2016-03" db="EMBL/GenBank/DDBJ databases">
        <authorList>
            <person name="Ploux O."/>
        </authorList>
    </citation>
    <scope>NUCLEOTIDE SEQUENCE [LARGE SCALE GENOMIC DNA]</scope>
    <source>
        <strain evidence="15 16">R0</strain>
    </source>
</reference>
<evidence type="ECO:0000259" key="14">
    <source>
        <dbReference type="PROSITE" id="PS50162"/>
    </source>
</evidence>
<keyword evidence="2 11" id="KW-0547">Nucleotide-binding</keyword>
<keyword evidence="8 11" id="KW-0346">Stress response</keyword>
<comment type="domain">
    <text evidence="11">The middle region has homology to RecA with ATPase motifs including the RadA KNRFG motif, while the C-terminus is homologous to Lon protease.</text>
</comment>
<evidence type="ECO:0000256" key="4">
    <source>
        <dbReference type="ARBA" id="ARBA00022771"/>
    </source>
</evidence>
<dbReference type="NCBIfam" id="TIGR00416">
    <property type="entry name" value="sms"/>
    <property type="match status" value="1"/>
</dbReference>
<keyword evidence="4 13" id="KW-0863">Zinc-finger</keyword>
<dbReference type="FunFam" id="3.40.50.300:FF:000050">
    <property type="entry name" value="DNA repair protein RadA"/>
    <property type="match status" value="1"/>
</dbReference>
<dbReference type="InterPro" id="IPR020588">
    <property type="entry name" value="RecA_ATP-bd"/>
</dbReference>
<evidence type="ECO:0000256" key="6">
    <source>
        <dbReference type="ARBA" id="ARBA00022833"/>
    </source>
</evidence>
<sequence length="463" mass="50422">MAKSKTKTIYTCQNCGAQRPKWEGKCSDCGAWNSYVEELQLPEVKTRGWSTTPTEKATASSKPISLDQSIEAIKLDRFDTGYEELNRVLGGGLARGSFVLLGGSPGIGKSTLLLQMAGGLANNKQKVLYISGEESVSQTGSRAHRLGIRSPLIEIGCESNLHTIMDLARHKQPDVLVVDSIQTMYLPDLPAAPGSVSQVRESAGHLMGLAKQENITVILIGHVTKDGNIAGPKVLEHMVDCVLSFDGDASYNFRLLRALKNRFGAAHELGVFQMNNKGLEEVSNPSELFLEERGNQLVGSAVFASMEGTRPLLCEVQALTLSSPMAMPRRTSLGIDVNRLHLLAAVLDRHLDVRLSTNDIFINVVGGLKLVEPAADLAVAAAIISTTRNRDLDAKTCFFGEIGLTGEVRGVSFVENRIREADKLGFLHFVIPYSNKKHLEDVKLSKDKQISFVKNVNDLSKLI</sequence>
<dbReference type="GO" id="GO:0000725">
    <property type="term" value="P:recombinational repair"/>
    <property type="evidence" value="ECO:0007669"/>
    <property type="project" value="UniProtKB-UniRule"/>
</dbReference>
<gene>
    <name evidence="11" type="primary">radA</name>
    <name evidence="15" type="ORF">AZI86_00670</name>
</gene>
<evidence type="ECO:0000256" key="3">
    <source>
        <dbReference type="ARBA" id="ARBA00022763"/>
    </source>
</evidence>
<dbReference type="HAMAP" id="MF_01498">
    <property type="entry name" value="RadA_bact"/>
    <property type="match status" value="1"/>
</dbReference>
<dbReference type="InterPro" id="IPR003593">
    <property type="entry name" value="AAA+_ATPase"/>
</dbReference>
<dbReference type="SUPFAM" id="SSF52540">
    <property type="entry name" value="P-loop containing nucleoside triphosphate hydrolases"/>
    <property type="match status" value="1"/>
</dbReference>
<keyword evidence="1 11" id="KW-0479">Metal-binding</keyword>
<dbReference type="CDD" id="cd01121">
    <property type="entry name" value="RadA_SMS_N"/>
    <property type="match status" value="1"/>
</dbReference>
<evidence type="ECO:0000256" key="2">
    <source>
        <dbReference type="ARBA" id="ARBA00022741"/>
    </source>
</evidence>
<dbReference type="AlphaFoldDB" id="A0A150WN45"/>
<protein>
    <recommendedName>
        <fullName evidence="11 12">DNA repair protein RadA</fullName>
    </recommendedName>
</protein>
<dbReference type="PROSITE" id="PS50162">
    <property type="entry name" value="RECA_2"/>
    <property type="match status" value="1"/>
</dbReference>
<feature type="domain" description="RecA family profile 1" evidence="14">
    <location>
        <begin position="74"/>
        <end position="223"/>
    </location>
</feature>
<evidence type="ECO:0000256" key="12">
    <source>
        <dbReference type="NCBIfam" id="TIGR00416"/>
    </source>
</evidence>
<dbReference type="GO" id="GO:0016787">
    <property type="term" value="F:hydrolase activity"/>
    <property type="evidence" value="ECO:0007669"/>
    <property type="project" value="UniProtKB-KW"/>
</dbReference>